<evidence type="ECO:0000313" key="2">
    <source>
        <dbReference type="EMBL" id="KAF2438100.1"/>
    </source>
</evidence>
<feature type="transmembrane region" description="Helical" evidence="1">
    <location>
        <begin position="20"/>
        <end position="44"/>
    </location>
</feature>
<comment type="caution">
    <text evidence="2">The sequence shown here is derived from an EMBL/GenBank/DDBJ whole genome shotgun (WGS) entry which is preliminary data.</text>
</comment>
<dbReference type="EMBL" id="MU001513">
    <property type="protein sequence ID" value="KAF2438100.1"/>
    <property type="molecule type" value="Genomic_DNA"/>
</dbReference>
<keyword evidence="1" id="KW-1133">Transmembrane helix</keyword>
<proteinExistence type="predicted"/>
<keyword evidence="1" id="KW-0812">Transmembrane</keyword>
<keyword evidence="3" id="KW-1185">Reference proteome</keyword>
<dbReference type="AlphaFoldDB" id="A0A9P4P4B3"/>
<organism evidence="2 3">
    <name type="scientific">Karstenula rhodostoma CBS 690.94</name>
    <dbReference type="NCBI Taxonomy" id="1392251"/>
    <lineage>
        <taxon>Eukaryota</taxon>
        <taxon>Fungi</taxon>
        <taxon>Dikarya</taxon>
        <taxon>Ascomycota</taxon>
        <taxon>Pezizomycotina</taxon>
        <taxon>Dothideomycetes</taxon>
        <taxon>Pleosporomycetidae</taxon>
        <taxon>Pleosporales</taxon>
        <taxon>Massarineae</taxon>
        <taxon>Didymosphaeriaceae</taxon>
        <taxon>Karstenula</taxon>
    </lineage>
</organism>
<dbReference type="Proteomes" id="UP000799764">
    <property type="component" value="Unassembled WGS sequence"/>
</dbReference>
<evidence type="ECO:0000256" key="1">
    <source>
        <dbReference type="SAM" id="Phobius"/>
    </source>
</evidence>
<accession>A0A9P4P4B3</accession>
<protein>
    <submittedName>
        <fullName evidence="2">Uncharacterized protein</fullName>
    </submittedName>
</protein>
<name>A0A9P4P4B3_9PLEO</name>
<gene>
    <name evidence="2" type="ORF">P171DRAFT_167820</name>
</gene>
<reference evidence="2" key="1">
    <citation type="journal article" date="2020" name="Stud. Mycol.">
        <title>101 Dothideomycetes genomes: a test case for predicting lifestyles and emergence of pathogens.</title>
        <authorList>
            <person name="Haridas S."/>
            <person name="Albert R."/>
            <person name="Binder M."/>
            <person name="Bloem J."/>
            <person name="Labutti K."/>
            <person name="Salamov A."/>
            <person name="Andreopoulos B."/>
            <person name="Baker S."/>
            <person name="Barry K."/>
            <person name="Bills G."/>
            <person name="Bluhm B."/>
            <person name="Cannon C."/>
            <person name="Castanera R."/>
            <person name="Culley D."/>
            <person name="Daum C."/>
            <person name="Ezra D."/>
            <person name="Gonzalez J."/>
            <person name="Henrissat B."/>
            <person name="Kuo A."/>
            <person name="Liang C."/>
            <person name="Lipzen A."/>
            <person name="Lutzoni F."/>
            <person name="Magnuson J."/>
            <person name="Mondo S."/>
            <person name="Nolan M."/>
            <person name="Ohm R."/>
            <person name="Pangilinan J."/>
            <person name="Park H.-J."/>
            <person name="Ramirez L."/>
            <person name="Alfaro M."/>
            <person name="Sun H."/>
            <person name="Tritt A."/>
            <person name="Yoshinaga Y."/>
            <person name="Zwiers L.-H."/>
            <person name="Turgeon B."/>
            <person name="Goodwin S."/>
            <person name="Spatafora J."/>
            <person name="Crous P."/>
            <person name="Grigoriev I."/>
        </authorList>
    </citation>
    <scope>NUCLEOTIDE SEQUENCE</scope>
    <source>
        <strain evidence="2">CBS 690.94</strain>
    </source>
</reference>
<keyword evidence="1" id="KW-0472">Membrane</keyword>
<evidence type="ECO:0000313" key="3">
    <source>
        <dbReference type="Proteomes" id="UP000799764"/>
    </source>
</evidence>
<sequence length="74" mass="8217">MEKLCPNRRLNSSACSSILFAHDLSGAVILVSNTFLSIIQLLILRGLLQAAAKRNTGTLWGAETQRILFYHVLF</sequence>